<reference evidence="2" key="1">
    <citation type="submission" date="2020-03" db="EMBL/GenBank/DDBJ databases">
        <authorList>
            <person name="Weist P."/>
        </authorList>
    </citation>
    <scope>NUCLEOTIDE SEQUENCE</scope>
</reference>
<evidence type="ECO:0000256" key="1">
    <source>
        <dbReference type="SAM" id="MobiDB-lite"/>
    </source>
</evidence>
<comment type="caution">
    <text evidence="2">The sequence shown here is derived from an EMBL/GenBank/DDBJ whole genome shotgun (WGS) entry which is preliminary data.</text>
</comment>
<protein>
    <submittedName>
        <fullName evidence="2">Uncharacterized protein</fullName>
    </submittedName>
</protein>
<gene>
    <name evidence="2" type="ORF">PLEPLA_LOCUS43556</name>
</gene>
<keyword evidence="3" id="KW-1185">Reference proteome</keyword>
<feature type="compositionally biased region" description="Polar residues" evidence="1">
    <location>
        <begin position="29"/>
        <end position="42"/>
    </location>
</feature>
<dbReference type="Proteomes" id="UP001153269">
    <property type="component" value="Unassembled WGS sequence"/>
</dbReference>
<sequence>MEEGLWVDMGVLPKYDNDPSSPPRRLLGESSTLSSQGCQQSAGRVLWGGGGGAAPLKSGDNVQLQSDTQAFVGSVLAGAVKTVPRLSAINPGTGWAVKDPPTGVFVALGCGDALATQQLHPPHPTASTPPPVEMGDVLTDCCVKRKNNNNNSEFWIRAAQSTTSQPAYDLGGGSPISPPDHIRGRPHSMVSHHTQTEARALKHICTVHASHAGGLKPAAWFLCYLHRQLDVSFSRSPHRDL</sequence>
<feature type="region of interest" description="Disordered" evidence="1">
    <location>
        <begin position="11"/>
        <end position="46"/>
    </location>
</feature>
<accession>A0A9N7Z961</accession>
<dbReference type="AlphaFoldDB" id="A0A9N7Z961"/>
<evidence type="ECO:0000313" key="3">
    <source>
        <dbReference type="Proteomes" id="UP001153269"/>
    </source>
</evidence>
<evidence type="ECO:0000313" key="2">
    <source>
        <dbReference type="EMBL" id="CAB1455775.1"/>
    </source>
</evidence>
<organism evidence="2 3">
    <name type="scientific">Pleuronectes platessa</name>
    <name type="common">European plaice</name>
    <dbReference type="NCBI Taxonomy" id="8262"/>
    <lineage>
        <taxon>Eukaryota</taxon>
        <taxon>Metazoa</taxon>
        <taxon>Chordata</taxon>
        <taxon>Craniata</taxon>
        <taxon>Vertebrata</taxon>
        <taxon>Euteleostomi</taxon>
        <taxon>Actinopterygii</taxon>
        <taxon>Neopterygii</taxon>
        <taxon>Teleostei</taxon>
        <taxon>Neoteleostei</taxon>
        <taxon>Acanthomorphata</taxon>
        <taxon>Carangaria</taxon>
        <taxon>Pleuronectiformes</taxon>
        <taxon>Pleuronectoidei</taxon>
        <taxon>Pleuronectidae</taxon>
        <taxon>Pleuronectes</taxon>
    </lineage>
</organism>
<dbReference type="EMBL" id="CADEAL010004269">
    <property type="protein sequence ID" value="CAB1455775.1"/>
    <property type="molecule type" value="Genomic_DNA"/>
</dbReference>
<name>A0A9N7Z961_PLEPL</name>
<proteinExistence type="predicted"/>